<organism evidence="2 3">
    <name type="scientific">Patellaria atrata CBS 101060</name>
    <dbReference type="NCBI Taxonomy" id="1346257"/>
    <lineage>
        <taxon>Eukaryota</taxon>
        <taxon>Fungi</taxon>
        <taxon>Dikarya</taxon>
        <taxon>Ascomycota</taxon>
        <taxon>Pezizomycotina</taxon>
        <taxon>Dothideomycetes</taxon>
        <taxon>Dothideomycetes incertae sedis</taxon>
        <taxon>Patellariales</taxon>
        <taxon>Patellariaceae</taxon>
        <taxon>Patellaria</taxon>
    </lineage>
</organism>
<feature type="transmembrane region" description="Helical" evidence="1">
    <location>
        <begin position="502"/>
        <end position="524"/>
    </location>
</feature>
<sequence>MTEYGHGKHEPGKHGHGHLKFIASPLVKAERMEIMQSYTTYAGSQKSNGIIHTQSPGRDSIPLVAEDEAFCETPAFRRHAEATTIELFYDLFFVANLSTFSSLLEINDKSSLTAYIGFFCLLWFTWYQVSLYDVRFSADSVFNRCCKAGQFGVMVGFAVVAPTWKPGKEIADYSEFKAMAFILMASRLVLCLQYGLSIWFVRNYRRTMLPMALIIGTYFVAAMIYLGLAFVFPRNISPENPVINHVYICFYVVAILETAIVIGISSFWRVISFKGTHFVQRMSLLTLIILGEGITVICTAISSIVNNGYTFRAGIIGQILSSVLIIYFLYMLYFDRISEKHFGTIFQQIWSFLHFPFHLTLVLCLEGISQFIKFRQAVEGIFTFTKYITRDISHWNSTGSLVTDLNTTAWSFVFDYPQPGVDFGPAIENVNRSLTAILASSTANITTEERQSVIANSISDILLTCANALFASIGVEAPEPKHGHEPTIEGQIDKVDDMQSLIFLYFFICAGTSVILIGVLGYISERPKTSGQWLKGASNILVGLGIALLSLMYAAPGQTVMVNYLFSAWLLPTLCLALGITVLFNHVMILGGKRH</sequence>
<comment type="caution">
    <text evidence="2">The sequence shown here is derived from an EMBL/GenBank/DDBJ whole genome shotgun (WGS) entry which is preliminary data.</text>
</comment>
<keyword evidence="1" id="KW-0472">Membrane</keyword>
<feature type="transmembrane region" description="Helical" evidence="1">
    <location>
        <begin position="213"/>
        <end position="233"/>
    </location>
</feature>
<name>A0A9P4SH65_9PEZI</name>
<dbReference type="Proteomes" id="UP000799429">
    <property type="component" value="Unassembled WGS sequence"/>
</dbReference>
<proteinExistence type="predicted"/>
<keyword evidence="1" id="KW-0812">Transmembrane</keyword>
<feature type="transmembrane region" description="Helical" evidence="1">
    <location>
        <begin position="141"/>
        <end position="161"/>
    </location>
</feature>
<dbReference type="PANTHER" id="PTHR42101">
    <property type="entry name" value="CHROMOSOME 16, WHOLE GENOME SHOTGUN SEQUENCE"/>
    <property type="match status" value="1"/>
</dbReference>
<feature type="transmembrane region" description="Helical" evidence="1">
    <location>
        <begin position="283"/>
        <end position="305"/>
    </location>
</feature>
<keyword evidence="1" id="KW-1133">Transmembrane helix</keyword>
<feature type="transmembrane region" description="Helical" evidence="1">
    <location>
        <begin position="245"/>
        <end position="271"/>
    </location>
</feature>
<feature type="transmembrane region" description="Helical" evidence="1">
    <location>
        <begin position="112"/>
        <end position="129"/>
    </location>
</feature>
<evidence type="ECO:0000313" key="2">
    <source>
        <dbReference type="EMBL" id="KAF2842432.1"/>
    </source>
</evidence>
<evidence type="ECO:0000256" key="1">
    <source>
        <dbReference type="SAM" id="Phobius"/>
    </source>
</evidence>
<dbReference type="Pfam" id="PF06772">
    <property type="entry name" value="LtrA"/>
    <property type="match status" value="1"/>
</dbReference>
<evidence type="ECO:0008006" key="4">
    <source>
        <dbReference type="Google" id="ProtNLM"/>
    </source>
</evidence>
<evidence type="ECO:0000313" key="3">
    <source>
        <dbReference type="Proteomes" id="UP000799429"/>
    </source>
</evidence>
<protein>
    <recommendedName>
        <fullName evidence="4">Low temperature requirement A</fullName>
    </recommendedName>
</protein>
<dbReference type="AlphaFoldDB" id="A0A9P4SH65"/>
<feature type="transmembrane region" description="Helical" evidence="1">
    <location>
        <begin position="181"/>
        <end position="201"/>
    </location>
</feature>
<dbReference type="InterPro" id="IPR010640">
    <property type="entry name" value="Low_temperature_requirement_A"/>
</dbReference>
<feature type="transmembrane region" description="Helical" evidence="1">
    <location>
        <begin position="536"/>
        <end position="555"/>
    </location>
</feature>
<keyword evidence="3" id="KW-1185">Reference proteome</keyword>
<feature type="transmembrane region" description="Helical" evidence="1">
    <location>
        <begin position="561"/>
        <end position="584"/>
    </location>
</feature>
<gene>
    <name evidence="2" type="ORF">M501DRAFT_1029138</name>
</gene>
<accession>A0A9P4SH65</accession>
<dbReference type="OrthoDB" id="3177213at2759"/>
<feature type="transmembrane region" description="Helical" evidence="1">
    <location>
        <begin position="311"/>
        <end position="332"/>
    </location>
</feature>
<dbReference type="EMBL" id="MU006090">
    <property type="protein sequence ID" value="KAF2842432.1"/>
    <property type="molecule type" value="Genomic_DNA"/>
</dbReference>
<dbReference type="PANTHER" id="PTHR42101:SF1">
    <property type="entry name" value="LOW TEMPERATURE REQUIREMENT A"/>
    <property type="match status" value="1"/>
</dbReference>
<reference evidence="2" key="1">
    <citation type="journal article" date="2020" name="Stud. Mycol.">
        <title>101 Dothideomycetes genomes: a test case for predicting lifestyles and emergence of pathogens.</title>
        <authorList>
            <person name="Haridas S."/>
            <person name="Albert R."/>
            <person name="Binder M."/>
            <person name="Bloem J."/>
            <person name="Labutti K."/>
            <person name="Salamov A."/>
            <person name="Andreopoulos B."/>
            <person name="Baker S."/>
            <person name="Barry K."/>
            <person name="Bills G."/>
            <person name="Bluhm B."/>
            <person name="Cannon C."/>
            <person name="Castanera R."/>
            <person name="Culley D."/>
            <person name="Daum C."/>
            <person name="Ezra D."/>
            <person name="Gonzalez J."/>
            <person name="Henrissat B."/>
            <person name="Kuo A."/>
            <person name="Liang C."/>
            <person name="Lipzen A."/>
            <person name="Lutzoni F."/>
            <person name="Magnuson J."/>
            <person name="Mondo S."/>
            <person name="Nolan M."/>
            <person name="Ohm R."/>
            <person name="Pangilinan J."/>
            <person name="Park H.-J."/>
            <person name="Ramirez L."/>
            <person name="Alfaro M."/>
            <person name="Sun H."/>
            <person name="Tritt A."/>
            <person name="Yoshinaga Y."/>
            <person name="Zwiers L.-H."/>
            <person name="Turgeon B."/>
            <person name="Goodwin S."/>
            <person name="Spatafora J."/>
            <person name="Crous P."/>
            <person name="Grigoriev I."/>
        </authorList>
    </citation>
    <scope>NUCLEOTIDE SEQUENCE</scope>
    <source>
        <strain evidence="2">CBS 101060</strain>
    </source>
</reference>